<accession>A0A1C4XYX2</accession>
<reference evidence="3" key="1">
    <citation type="submission" date="2016-06" db="EMBL/GenBank/DDBJ databases">
        <authorList>
            <person name="Varghese N."/>
            <person name="Submissions Spin"/>
        </authorList>
    </citation>
    <scope>NUCLEOTIDE SEQUENCE [LARGE SCALE GENOMIC DNA]</scope>
    <source>
        <strain evidence="3">DSM 43909</strain>
    </source>
</reference>
<dbReference type="AlphaFoldDB" id="A0A1C4XYX2"/>
<proteinExistence type="predicted"/>
<dbReference type="PANTHER" id="PTHR21974">
    <property type="entry name" value="RE15880P"/>
    <property type="match status" value="1"/>
</dbReference>
<evidence type="ECO:0000256" key="1">
    <source>
        <dbReference type="SAM" id="Coils"/>
    </source>
</evidence>
<evidence type="ECO:0000313" key="2">
    <source>
        <dbReference type="EMBL" id="SCF13660.1"/>
    </source>
</evidence>
<dbReference type="Proteomes" id="UP000198242">
    <property type="component" value="Chromosome I"/>
</dbReference>
<sequence>MRRLAEAVERVREHEAVNGRVESLRRRVEEAERHLVRLRDAHAREQQDVQRLEGRSITRVLASLRGSRDDDLARERAEAELAARREEEAQAHLAGLRREHRAAQARRAELAGAPAAYAALLDERERQLLAGPDPRAARLTALVAERDRLTTRARQVDEAAQAAAAARTALAAVRDHLARADGWSTYDTFFGGGMVSSVIKHNRMDDARAAARVADRRLATLRTELADLPGVWLTPELELGELTRFADIFLDNIFTDLAVRGRIRRAREAVEQAGTAVARLRDRLATEAGKLRRSLADLAVERVALLTAP</sequence>
<dbReference type="PANTHER" id="PTHR21974:SF2">
    <property type="entry name" value="RE15880P"/>
    <property type="match status" value="1"/>
</dbReference>
<feature type="coiled-coil region" evidence="1">
    <location>
        <begin position="79"/>
        <end position="113"/>
    </location>
</feature>
<name>A0A1C4XYX2_MICVI</name>
<keyword evidence="3" id="KW-1185">Reference proteome</keyword>
<evidence type="ECO:0000313" key="3">
    <source>
        <dbReference type="Proteomes" id="UP000198242"/>
    </source>
</evidence>
<organism evidence="2 3">
    <name type="scientific">Micromonospora viridifaciens</name>
    <dbReference type="NCBI Taxonomy" id="1881"/>
    <lineage>
        <taxon>Bacteria</taxon>
        <taxon>Bacillati</taxon>
        <taxon>Actinomycetota</taxon>
        <taxon>Actinomycetes</taxon>
        <taxon>Micromonosporales</taxon>
        <taxon>Micromonosporaceae</taxon>
        <taxon>Micromonospora</taxon>
    </lineage>
</organism>
<feature type="coiled-coil region" evidence="1">
    <location>
        <begin position="14"/>
        <end position="55"/>
    </location>
</feature>
<keyword evidence="1" id="KW-0175">Coiled coil</keyword>
<dbReference type="EMBL" id="LT607411">
    <property type="protein sequence ID" value="SCF13660.1"/>
    <property type="molecule type" value="Genomic_DNA"/>
</dbReference>
<protein>
    <submittedName>
        <fullName evidence="2">Uncharacterized protein</fullName>
    </submittedName>
</protein>
<gene>
    <name evidence="2" type="ORF">GA0074695_3726</name>
</gene>